<reference evidence="3 4" key="1">
    <citation type="submission" date="2018-08" db="EMBL/GenBank/DDBJ databases">
        <title>Erythrobacter zhengii sp.nov., a bacterium isolated from deep-sea sediment.</title>
        <authorList>
            <person name="Fang C."/>
            <person name="Wu Y.-H."/>
            <person name="Sun C."/>
            <person name="Wang H."/>
            <person name="Cheng H."/>
            <person name="Meng F.-X."/>
            <person name="Wang C.-S."/>
            <person name="Xu X.-W."/>
        </authorList>
    </citation>
    <scope>NUCLEOTIDE SEQUENCE [LARGE SCALE GENOMIC DNA]</scope>
    <source>
        <strain evidence="3 4">V18</strain>
    </source>
</reference>
<feature type="region of interest" description="Disordered" evidence="1">
    <location>
        <begin position="323"/>
        <end position="351"/>
    </location>
</feature>
<dbReference type="Pfam" id="PF03009">
    <property type="entry name" value="GDPD"/>
    <property type="match status" value="1"/>
</dbReference>
<dbReference type="InterPro" id="IPR030395">
    <property type="entry name" value="GP_PDE_dom"/>
</dbReference>
<protein>
    <submittedName>
        <fullName evidence="3">Glycerophosphodiester phosphodiesterase</fullName>
    </submittedName>
</protein>
<organism evidence="3 4">
    <name type="scientific">Aurantiacibacter zhengii</name>
    <dbReference type="NCBI Taxonomy" id="2307003"/>
    <lineage>
        <taxon>Bacteria</taxon>
        <taxon>Pseudomonadati</taxon>
        <taxon>Pseudomonadota</taxon>
        <taxon>Alphaproteobacteria</taxon>
        <taxon>Sphingomonadales</taxon>
        <taxon>Erythrobacteraceae</taxon>
        <taxon>Aurantiacibacter</taxon>
    </lineage>
</organism>
<dbReference type="PROSITE" id="PS51704">
    <property type="entry name" value="GP_PDE"/>
    <property type="match status" value="1"/>
</dbReference>
<evidence type="ECO:0000313" key="3">
    <source>
        <dbReference type="EMBL" id="RIV86615.1"/>
    </source>
</evidence>
<dbReference type="GO" id="GO:0008081">
    <property type="term" value="F:phosphoric diester hydrolase activity"/>
    <property type="evidence" value="ECO:0007669"/>
    <property type="project" value="InterPro"/>
</dbReference>
<evidence type="ECO:0000259" key="2">
    <source>
        <dbReference type="PROSITE" id="PS51704"/>
    </source>
</evidence>
<accession>A0A418NSK4</accession>
<name>A0A418NSK4_9SPHN</name>
<dbReference type="AlphaFoldDB" id="A0A418NSK4"/>
<evidence type="ECO:0000256" key="1">
    <source>
        <dbReference type="SAM" id="MobiDB-lite"/>
    </source>
</evidence>
<dbReference type="GO" id="GO:0006629">
    <property type="term" value="P:lipid metabolic process"/>
    <property type="evidence" value="ECO:0007669"/>
    <property type="project" value="InterPro"/>
</dbReference>
<evidence type="ECO:0000313" key="4">
    <source>
        <dbReference type="Proteomes" id="UP000286576"/>
    </source>
</evidence>
<dbReference type="SUPFAM" id="SSF51695">
    <property type="entry name" value="PLC-like phosphodiesterases"/>
    <property type="match status" value="1"/>
</dbReference>
<dbReference type="InterPro" id="IPR017946">
    <property type="entry name" value="PLC-like_Pdiesterase_TIM-brl"/>
</dbReference>
<dbReference type="OrthoDB" id="9795622at2"/>
<feature type="domain" description="GP-PDE" evidence="2">
    <location>
        <begin position="35"/>
        <end position="351"/>
    </location>
</feature>
<keyword evidence="4" id="KW-1185">Reference proteome</keyword>
<dbReference type="Gene3D" id="3.20.20.190">
    <property type="entry name" value="Phosphatidylinositol (PI) phosphodiesterase"/>
    <property type="match status" value="1"/>
</dbReference>
<dbReference type="Proteomes" id="UP000286576">
    <property type="component" value="Unassembled WGS sequence"/>
</dbReference>
<dbReference type="EMBL" id="QXFL01000003">
    <property type="protein sequence ID" value="RIV86615.1"/>
    <property type="molecule type" value="Genomic_DNA"/>
</dbReference>
<proteinExistence type="predicted"/>
<gene>
    <name evidence="3" type="ORF">D2V07_07845</name>
</gene>
<dbReference type="PANTHER" id="PTHR43805:SF1">
    <property type="entry name" value="GP-PDE DOMAIN-CONTAINING PROTEIN"/>
    <property type="match status" value="1"/>
</dbReference>
<dbReference type="RefSeq" id="WP_119586430.1">
    <property type="nucleotide sequence ID" value="NZ_CAWODQ010000022.1"/>
</dbReference>
<dbReference type="PANTHER" id="PTHR43805">
    <property type="entry name" value="GLYCEROPHOSPHORYL DIESTER PHOSPHODIESTERASE"/>
    <property type="match status" value="1"/>
</dbReference>
<sequence length="351" mass="38906">MKRWLGRGALLAAIAFLVLTMINASWLAPDPIGGPKLIAHRGVAQIYYASGVGRDTCTATRIEEPVHDYLENTARSMLKAQQIGAQMVEIDIAPTADGEIAVFHDWMLDCRTNGSGEVREATLDELRALDIGYGYTADQGESFPLRGSERQQMPTLAEALEALPRTPIMFNFKSADPAEADLLAAKLRAAGREVEKLGDGFYGHPAPVARMARLFPAAWTWSTESARACSQDYVLYGWTGYLPQSCRGGTMVVPLDDQWMFWGWPNRTLARMQEHGGHIIVTGPREEGTPNQGLLLPEQFTQIPSTYSGHIWAEDIWTLGPALRPSMDRRRPNEQQAAQAGLEQRRQRLAD</sequence>
<comment type="caution">
    <text evidence="3">The sequence shown here is derived from an EMBL/GenBank/DDBJ whole genome shotgun (WGS) entry which is preliminary data.</text>
</comment>